<dbReference type="eggNOG" id="KOG1075">
    <property type="taxonomic scope" value="Eukaryota"/>
</dbReference>
<dbReference type="Gene3D" id="3.60.10.10">
    <property type="entry name" value="Endonuclease/exonuclease/phosphatase"/>
    <property type="match status" value="1"/>
</dbReference>
<dbReference type="SUPFAM" id="SSF56219">
    <property type="entry name" value="DNase I-like"/>
    <property type="match status" value="1"/>
</dbReference>
<dbReference type="InParanoid" id="A0A1X7TV65"/>
<keyword evidence="3" id="KW-1185">Reference proteome</keyword>
<dbReference type="GO" id="GO:0031012">
    <property type="term" value="C:extracellular matrix"/>
    <property type="evidence" value="ECO:0007669"/>
    <property type="project" value="TreeGrafter"/>
</dbReference>
<reference evidence="2" key="2">
    <citation type="submission" date="2017-05" db="UniProtKB">
        <authorList>
            <consortium name="EnsemblMetazoa"/>
        </authorList>
    </citation>
    <scope>IDENTIFICATION</scope>
</reference>
<dbReference type="Pfam" id="PF14529">
    <property type="entry name" value="Exo_endo_phos_2"/>
    <property type="match status" value="1"/>
</dbReference>
<evidence type="ECO:0000313" key="3">
    <source>
        <dbReference type="Proteomes" id="UP000007879"/>
    </source>
</evidence>
<name>A0A1X7TV65_AMPQE</name>
<evidence type="ECO:0000259" key="1">
    <source>
        <dbReference type="Pfam" id="PF14529"/>
    </source>
</evidence>
<feature type="domain" description="Endonuclease/exonuclease/phosphatase" evidence="1">
    <location>
        <begin position="4"/>
        <end position="87"/>
    </location>
</feature>
<gene>
    <name evidence="2" type="primary">105314349</name>
</gene>
<dbReference type="EnsemblMetazoa" id="Aqu2.1.18775_001">
    <property type="protein sequence ID" value="Aqu2.1.18775_001"/>
    <property type="gene ID" value="Aqu2.1.18775"/>
</dbReference>
<proteinExistence type="predicted"/>
<dbReference type="PANTHER" id="PTHR33395:SF22">
    <property type="entry name" value="REVERSE TRANSCRIPTASE DOMAIN-CONTAINING PROTEIN"/>
    <property type="match status" value="1"/>
</dbReference>
<sequence length="374" mass="41878">MPDTHTVILGDFNFPDICWDTLCGRSQNADNLCKFIFRLNLSQLVTFPTHSGGNILDLVLSSSPSYVKEVSPLPLSSPYLNSDHIPILVTLMSGIPSYSKPQTSWFYNYKATDFDGLNSYLLDFDFRPLLSSSSVEFAWSFIKQVIVAAVSLLTPMVRVKSHSLPKWFDSNIRHQLHKVHTIRRRHKRSPTASTFSKLVSLECSLQLSILEARTAYETSLVHGFMSSHDPSIYLYLRDLSGSSTIPSVMYLNNQCAENPRDIANLFNEFFYSVFDKGSSANVAPPQYLPDSSLCSISISIQDTFEALCHLNPTKAMGWDNISPSVLKHAATPLLEPLHHLFTICIDKACIPDDWKQHLIVPIPKTGDASSVCKL</sequence>
<evidence type="ECO:0000313" key="2">
    <source>
        <dbReference type="EnsemblMetazoa" id="Aqu2.1.18775_001"/>
    </source>
</evidence>
<dbReference type="GO" id="GO:0003824">
    <property type="term" value="F:catalytic activity"/>
    <property type="evidence" value="ECO:0007669"/>
    <property type="project" value="InterPro"/>
</dbReference>
<dbReference type="Proteomes" id="UP000007879">
    <property type="component" value="Unassembled WGS sequence"/>
</dbReference>
<accession>A0A1X7TV65</accession>
<dbReference type="EnsemblMetazoa" id="XM_011408461.1">
    <property type="protein sequence ID" value="XP_011406763.1"/>
    <property type="gene ID" value="LOC105314349"/>
</dbReference>
<dbReference type="KEGG" id="aqu:105314349"/>
<reference evidence="3" key="1">
    <citation type="journal article" date="2010" name="Nature">
        <title>The Amphimedon queenslandica genome and the evolution of animal complexity.</title>
        <authorList>
            <person name="Srivastava M."/>
            <person name="Simakov O."/>
            <person name="Chapman J."/>
            <person name="Fahey B."/>
            <person name="Gauthier M.E."/>
            <person name="Mitros T."/>
            <person name="Richards G.S."/>
            <person name="Conaco C."/>
            <person name="Dacre M."/>
            <person name="Hellsten U."/>
            <person name="Larroux C."/>
            <person name="Putnam N.H."/>
            <person name="Stanke M."/>
            <person name="Adamska M."/>
            <person name="Darling A."/>
            <person name="Degnan S.M."/>
            <person name="Oakley T.H."/>
            <person name="Plachetzki D.C."/>
            <person name="Zhai Y."/>
            <person name="Adamski M."/>
            <person name="Calcino A."/>
            <person name="Cummins S.F."/>
            <person name="Goodstein D.M."/>
            <person name="Harris C."/>
            <person name="Jackson D.J."/>
            <person name="Leys S.P."/>
            <person name="Shu S."/>
            <person name="Woodcroft B.J."/>
            <person name="Vervoort M."/>
            <person name="Kosik K.S."/>
            <person name="Manning G."/>
            <person name="Degnan B.M."/>
            <person name="Rokhsar D.S."/>
        </authorList>
    </citation>
    <scope>NUCLEOTIDE SEQUENCE [LARGE SCALE GENOMIC DNA]</scope>
</reference>
<dbReference type="AlphaFoldDB" id="A0A1X7TV65"/>
<dbReference type="PANTHER" id="PTHR33395">
    <property type="entry name" value="TRANSCRIPTASE, PUTATIVE-RELATED-RELATED"/>
    <property type="match status" value="1"/>
</dbReference>
<dbReference type="InterPro" id="IPR005135">
    <property type="entry name" value="Endo/exonuclease/phosphatase"/>
</dbReference>
<protein>
    <recommendedName>
        <fullName evidence="1">Endonuclease/exonuclease/phosphatase domain-containing protein</fullName>
    </recommendedName>
</protein>
<dbReference type="InterPro" id="IPR036691">
    <property type="entry name" value="Endo/exonu/phosph_ase_sf"/>
</dbReference>
<organism evidence="2">
    <name type="scientific">Amphimedon queenslandica</name>
    <name type="common">Sponge</name>
    <dbReference type="NCBI Taxonomy" id="400682"/>
    <lineage>
        <taxon>Eukaryota</taxon>
        <taxon>Metazoa</taxon>
        <taxon>Porifera</taxon>
        <taxon>Demospongiae</taxon>
        <taxon>Heteroscleromorpha</taxon>
        <taxon>Haplosclerida</taxon>
        <taxon>Niphatidae</taxon>
        <taxon>Amphimedon</taxon>
    </lineage>
</organism>
<dbReference type="OMA" id="AKTHETV"/>
<dbReference type="OrthoDB" id="6154567at2759"/>